<proteinExistence type="predicted"/>
<evidence type="ECO:0000313" key="1">
    <source>
        <dbReference type="EMBL" id="SPP65256.1"/>
    </source>
</evidence>
<name>A0A330L8D9_9BACT</name>
<accession>A0A330L8D9</accession>
<protein>
    <submittedName>
        <fullName evidence="1">Uncharacterized protein</fullName>
    </submittedName>
</protein>
<dbReference type="Proteomes" id="UP000248168">
    <property type="component" value="Unassembled WGS sequence"/>
</dbReference>
<reference evidence="2" key="1">
    <citation type="submission" date="2018-04" db="EMBL/GenBank/DDBJ databases">
        <authorList>
            <person name="Lucker S."/>
            <person name="Sakoula D."/>
        </authorList>
    </citation>
    <scope>NUCLEOTIDE SEQUENCE [LARGE SCALE GENOMIC DNA]</scope>
</reference>
<dbReference type="AlphaFoldDB" id="A0A330L8D9"/>
<keyword evidence="2" id="KW-1185">Reference proteome</keyword>
<evidence type="ECO:0000313" key="2">
    <source>
        <dbReference type="Proteomes" id="UP000248168"/>
    </source>
</evidence>
<organism evidence="1 2">
    <name type="scientific">Nitrospira lenta</name>
    <dbReference type="NCBI Taxonomy" id="1436998"/>
    <lineage>
        <taxon>Bacteria</taxon>
        <taxon>Pseudomonadati</taxon>
        <taxon>Nitrospirota</taxon>
        <taxon>Nitrospiria</taxon>
        <taxon>Nitrospirales</taxon>
        <taxon>Nitrospiraceae</taxon>
        <taxon>Nitrospira</taxon>
    </lineage>
</organism>
<dbReference type="EMBL" id="OUNR01000016">
    <property type="protein sequence ID" value="SPP65256.1"/>
    <property type="molecule type" value="Genomic_DNA"/>
</dbReference>
<sequence>MAARALNRGIAATGAIKKGGVPYDADIHEIDAREHAHGFSALVDCTGRRRRKTIGTSHQAVAG</sequence>
<gene>
    <name evidence="1" type="ORF">NITLEN_30170</name>
</gene>
<dbReference type="InParanoid" id="A0A330L8D9"/>